<reference evidence="3" key="1">
    <citation type="journal article" date="2018" name="Nat. Microbiol.">
        <title>Leveraging single-cell genomics to expand the fungal tree of life.</title>
        <authorList>
            <person name="Ahrendt S.R."/>
            <person name="Quandt C.A."/>
            <person name="Ciobanu D."/>
            <person name="Clum A."/>
            <person name="Salamov A."/>
            <person name="Andreopoulos B."/>
            <person name="Cheng J.F."/>
            <person name="Woyke T."/>
            <person name="Pelin A."/>
            <person name="Henrissat B."/>
            <person name="Reynolds N.K."/>
            <person name="Benny G.L."/>
            <person name="Smith M.E."/>
            <person name="James T.Y."/>
            <person name="Grigoriev I.V."/>
        </authorList>
    </citation>
    <scope>NUCLEOTIDE SEQUENCE [LARGE SCALE GENOMIC DNA]</scope>
    <source>
        <strain evidence="3">RSA 468</strain>
    </source>
</reference>
<dbReference type="GO" id="GO:0008137">
    <property type="term" value="F:NADH dehydrogenase (ubiquinone) activity"/>
    <property type="evidence" value="ECO:0007669"/>
    <property type="project" value="InterPro"/>
</dbReference>
<dbReference type="PANTHER" id="PTHR33269">
    <property type="entry name" value="NADH-UBIQUINONE OXIDOREDUCTASE CHAIN 6"/>
    <property type="match status" value="1"/>
</dbReference>
<organism evidence="2 3">
    <name type="scientific">Dimargaris cristalligena</name>
    <dbReference type="NCBI Taxonomy" id="215637"/>
    <lineage>
        <taxon>Eukaryota</taxon>
        <taxon>Fungi</taxon>
        <taxon>Fungi incertae sedis</taxon>
        <taxon>Zoopagomycota</taxon>
        <taxon>Kickxellomycotina</taxon>
        <taxon>Dimargaritomycetes</taxon>
        <taxon>Dimargaritales</taxon>
        <taxon>Dimargaritaceae</taxon>
        <taxon>Dimargaris</taxon>
    </lineage>
</organism>
<dbReference type="Pfam" id="PF00499">
    <property type="entry name" value="Oxidored_q3"/>
    <property type="match status" value="1"/>
</dbReference>
<keyword evidence="1" id="KW-1133">Transmembrane helix</keyword>
<dbReference type="STRING" id="215637.A0A4P9ZX76"/>
<accession>A0A4P9ZX76</accession>
<feature type="non-terminal residue" evidence="2">
    <location>
        <position position="70"/>
    </location>
</feature>
<keyword evidence="3" id="KW-1185">Reference proteome</keyword>
<dbReference type="Proteomes" id="UP000268162">
    <property type="component" value="Unassembled WGS sequence"/>
</dbReference>
<keyword evidence="2" id="KW-0830">Ubiquinone</keyword>
<protein>
    <submittedName>
        <fullName evidence="2">NADH:ubiquinone/plastoquinone oxidoreductase</fullName>
    </submittedName>
</protein>
<keyword evidence="1" id="KW-0472">Membrane</keyword>
<keyword evidence="1" id="KW-0812">Transmembrane</keyword>
<dbReference type="Gene3D" id="1.20.120.1200">
    <property type="entry name" value="NADH-ubiquinone/plastoquinone oxidoreductase chain 6, subunit NuoJ"/>
    <property type="match status" value="1"/>
</dbReference>
<sequence>MLSLIIILIGLFTLTAINPVYSVIGLISLFGCSALYLINLSLYFIGLSYLIIYVGAIAILFLFVIMMINT</sequence>
<proteinExistence type="predicted"/>
<evidence type="ECO:0000313" key="2">
    <source>
        <dbReference type="EMBL" id="RKP38237.1"/>
    </source>
</evidence>
<feature type="transmembrane region" description="Helical" evidence="1">
    <location>
        <begin position="50"/>
        <end position="68"/>
    </location>
</feature>
<name>A0A4P9ZX76_9FUNG</name>
<dbReference type="PANTHER" id="PTHR33269:SF17">
    <property type="entry name" value="NADH-UBIQUINONE OXIDOREDUCTASE CHAIN 6"/>
    <property type="match status" value="1"/>
</dbReference>
<evidence type="ECO:0000313" key="3">
    <source>
        <dbReference type="Proteomes" id="UP000268162"/>
    </source>
</evidence>
<dbReference type="InterPro" id="IPR001457">
    <property type="entry name" value="NADH_UbQ/plastoQ_OxRdtase_su6"/>
</dbReference>
<dbReference type="InterPro" id="IPR042106">
    <property type="entry name" value="Nuo/plastoQ_OxRdtase_6_NuoJ"/>
</dbReference>
<dbReference type="EMBL" id="ML002389">
    <property type="protein sequence ID" value="RKP38237.1"/>
    <property type="molecule type" value="Genomic_DNA"/>
</dbReference>
<gene>
    <name evidence="2" type="ORF">BJ085DRAFT_7595</name>
</gene>
<evidence type="ECO:0000256" key="1">
    <source>
        <dbReference type="SAM" id="Phobius"/>
    </source>
</evidence>
<dbReference type="AlphaFoldDB" id="A0A4P9ZX76"/>